<evidence type="ECO:0000313" key="1">
    <source>
        <dbReference type="EMBL" id="SNR73858.1"/>
    </source>
</evidence>
<dbReference type="AlphaFoldDB" id="A0A238YSQ3"/>
<organism evidence="1 2">
    <name type="scientific">Actinomadura mexicana</name>
    <dbReference type="NCBI Taxonomy" id="134959"/>
    <lineage>
        <taxon>Bacteria</taxon>
        <taxon>Bacillati</taxon>
        <taxon>Actinomycetota</taxon>
        <taxon>Actinomycetes</taxon>
        <taxon>Streptosporangiales</taxon>
        <taxon>Thermomonosporaceae</taxon>
        <taxon>Actinomadura</taxon>
    </lineage>
</organism>
<evidence type="ECO:0000313" key="2">
    <source>
        <dbReference type="Proteomes" id="UP000198420"/>
    </source>
</evidence>
<dbReference type="InterPro" id="IPR036746">
    <property type="entry name" value="TT1725-like_sf"/>
</dbReference>
<proteinExistence type="predicted"/>
<evidence type="ECO:0008006" key="3">
    <source>
        <dbReference type="Google" id="ProtNLM"/>
    </source>
</evidence>
<dbReference type="Gene3D" id="3.30.70.1120">
    <property type="entry name" value="TT1725-like"/>
    <property type="match status" value="1"/>
</dbReference>
<reference evidence="2" key="1">
    <citation type="submission" date="2017-06" db="EMBL/GenBank/DDBJ databases">
        <authorList>
            <person name="Varghese N."/>
            <person name="Submissions S."/>
        </authorList>
    </citation>
    <scope>NUCLEOTIDE SEQUENCE [LARGE SCALE GENOMIC DNA]</scope>
    <source>
        <strain evidence="2">DSM 44485</strain>
    </source>
</reference>
<dbReference type="Pfam" id="PF04456">
    <property type="entry name" value="DUF503"/>
    <property type="match status" value="1"/>
</dbReference>
<accession>A0A238YSQ3</accession>
<dbReference type="InterPro" id="IPR007546">
    <property type="entry name" value="DUF503"/>
</dbReference>
<sequence>MSSSFRSAGKAGNAADDLRRSLSDDSGVIDQVYVGALTLDLLLGDVRSLKQKRSVLRPVIAEVQKRFPAVAVAETGDNDLHRRAEIGVAVVSGTAANCTEVLDQCERLVAGRPEIELLSARQRLYSGED</sequence>
<dbReference type="PANTHER" id="PTHR36441">
    <property type="entry name" value="HYPOTHETICAL CYTOSOLIC PROTEIN"/>
    <property type="match status" value="1"/>
</dbReference>
<name>A0A238YSQ3_9ACTN</name>
<dbReference type="EMBL" id="FZNP01000006">
    <property type="protein sequence ID" value="SNR73858.1"/>
    <property type="molecule type" value="Genomic_DNA"/>
</dbReference>
<dbReference type="Proteomes" id="UP000198420">
    <property type="component" value="Unassembled WGS sequence"/>
</dbReference>
<dbReference type="PANTHER" id="PTHR36441:SF1">
    <property type="entry name" value="DUF503 DOMAIN-CONTAINING PROTEIN"/>
    <property type="match status" value="1"/>
</dbReference>
<keyword evidence="2" id="KW-1185">Reference proteome</keyword>
<gene>
    <name evidence="1" type="ORF">SAMN06265355_106187</name>
</gene>
<protein>
    <recommendedName>
        <fullName evidence="3">YlxP-like protein</fullName>
    </recommendedName>
</protein>
<dbReference type="SUPFAM" id="SSF103007">
    <property type="entry name" value="Hypothetical protein TT1725"/>
    <property type="match status" value="1"/>
</dbReference>